<keyword evidence="1" id="KW-0472">Membrane</keyword>
<dbReference type="eggNOG" id="COG4095">
    <property type="taxonomic scope" value="Bacteria"/>
</dbReference>
<dbReference type="OrthoDB" id="9794653at2"/>
<evidence type="ECO:0000256" key="1">
    <source>
        <dbReference type="SAM" id="Phobius"/>
    </source>
</evidence>
<feature type="transmembrane region" description="Helical" evidence="1">
    <location>
        <begin position="41"/>
        <end position="59"/>
    </location>
</feature>
<gene>
    <name evidence="2" type="ORF">AS203_03870</name>
</gene>
<organism evidence="2 3">
    <name type="scientific">Hoylesella enoeca</name>
    <dbReference type="NCBI Taxonomy" id="76123"/>
    <lineage>
        <taxon>Bacteria</taxon>
        <taxon>Pseudomonadati</taxon>
        <taxon>Bacteroidota</taxon>
        <taxon>Bacteroidia</taxon>
        <taxon>Bacteroidales</taxon>
        <taxon>Prevotellaceae</taxon>
        <taxon>Hoylesella</taxon>
    </lineage>
</organism>
<feature type="transmembrane region" description="Helical" evidence="1">
    <location>
        <begin position="12"/>
        <end position="29"/>
    </location>
</feature>
<dbReference type="GO" id="GO:0016020">
    <property type="term" value="C:membrane"/>
    <property type="evidence" value="ECO:0007669"/>
    <property type="project" value="InterPro"/>
</dbReference>
<evidence type="ECO:0000313" key="2">
    <source>
        <dbReference type="EMBL" id="ALO48326.1"/>
    </source>
</evidence>
<reference evidence="3" key="1">
    <citation type="submission" date="2015-11" db="EMBL/GenBank/DDBJ databases">
        <authorList>
            <person name="Holder M.E."/>
            <person name="Ajami N.J."/>
            <person name="Petrosino J.F."/>
        </authorList>
    </citation>
    <scope>NUCLEOTIDE SEQUENCE [LARGE SCALE GENOMIC DNA]</scope>
    <source>
        <strain evidence="3">F0113</strain>
    </source>
</reference>
<dbReference type="Gene3D" id="1.20.1280.290">
    <property type="match status" value="1"/>
</dbReference>
<keyword evidence="1" id="KW-0812">Transmembrane</keyword>
<accession>A0A0S2KJ48</accession>
<name>A0A0S2KJ48_9BACT</name>
<evidence type="ECO:0000313" key="3">
    <source>
        <dbReference type="Proteomes" id="UP000056252"/>
    </source>
</evidence>
<dbReference type="InterPro" id="IPR004316">
    <property type="entry name" value="SWEET_rpt"/>
</dbReference>
<keyword evidence="3" id="KW-1185">Reference proteome</keyword>
<keyword evidence="1" id="KW-1133">Transmembrane helix</keyword>
<sequence>MDKSKFFERVGWVGMVTSILMYVFYFRVIQQNLSGHPGDPLQPLMAGINCTLWVCYGLFKEKRDWPITIANAPGVIFGFIAAYTSF</sequence>
<feature type="transmembrane region" description="Helical" evidence="1">
    <location>
        <begin position="66"/>
        <end position="84"/>
    </location>
</feature>
<dbReference type="Pfam" id="PF03083">
    <property type="entry name" value="MtN3_slv"/>
    <property type="match status" value="1"/>
</dbReference>
<proteinExistence type="predicted"/>
<protein>
    <submittedName>
        <fullName evidence="2">Uncharacterized protein</fullName>
    </submittedName>
</protein>
<dbReference type="KEGG" id="peo:AS203_03870"/>
<dbReference type="Proteomes" id="UP000056252">
    <property type="component" value="Chromosome"/>
</dbReference>
<dbReference type="AlphaFoldDB" id="A0A0S2KJ48"/>
<dbReference type="EMBL" id="CP013195">
    <property type="protein sequence ID" value="ALO48326.1"/>
    <property type="molecule type" value="Genomic_DNA"/>
</dbReference>
<dbReference type="RefSeq" id="WP_025065775.1">
    <property type="nucleotide sequence ID" value="NZ_CP013195.1"/>
</dbReference>